<feature type="transmembrane region" description="Helical" evidence="1">
    <location>
        <begin position="20"/>
        <end position="44"/>
    </location>
</feature>
<keyword evidence="1" id="KW-0812">Transmembrane</keyword>
<geneLocation type="plasmid" evidence="2">
    <name>pGE2</name>
</geneLocation>
<dbReference type="AlphaFoldDB" id="A0A5J6XUT8"/>
<keyword evidence="1" id="KW-1133">Transmembrane helix</keyword>
<organism evidence="2">
    <name type="scientific">Pyrococcus abyssi</name>
    <dbReference type="NCBI Taxonomy" id="29292"/>
    <lineage>
        <taxon>Archaea</taxon>
        <taxon>Methanobacteriati</taxon>
        <taxon>Methanobacteriota</taxon>
        <taxon>Thermococci</taxon>
        <taxon>Thermococcales</taxon>
        <taxon>Thermococcaceae</taxon>
        <taxon>Pyrococcus</taxon>
    </lineage>
</organism>
<accession>A0A5J6XUT8</accession>
<sequence length="95" mass="10620">MLLRTISCARSSRISSIRILSSLFGTLIYSFLSLLTIEVISILFNSFFCGILPFELFSSIVLVFVLTLLISSWFISDSMNSSSTVSKLIFYPSES</sequence>
<proteinExistence type="predicted"/>
<keyword evidence="2" id="KW-0614">Plasmid</keyword>
<reference evidence="2" key="1">
    <citation type="journal article" date="2019" name="Environ. Microbiol.">
        <title>The global distribution and evolutionary history of the pT26-2 archaeal plasmid family.</title>
        <authorList>
            <person name="Badel C."/>
            <person name="Erauso G."/>
            <person name="Gomez A."/>
            <person name="Catchpole R."/>
            <person name="Gonnet M."/>
            <person name="Oberto J."/>
            <person name="Forterre P."/>
            <person name="Da Cunha V."/>
        </authorList>
    </citation>
    <scope>NUCLEOTIDE SEQUENCE</scope>
    <source>
        <strain evidence="2">GE2</strain>
        <plasmid evidence="2">pGE2</plasmid>
    </source>
</reference>
<evidence type="ECO:0000256" key="1">
    <source>
        <dbReference type="SAM" id="Phobius"/>
    </source>
</evidence>
<keyword evidence="1" id="KW-0472">Membrane</keyword>
<feature type="transmembrane region" description="Helical" evidence="1">
    <location>
        <begin position="56"/>
        <end position="75"/>
    </location>
</feature>
<protein>
    <submittedName>
        <fullName evidence="2">Uncharacterized protein</fullName>
    </submittedName>
</protein>
<name>A0A5J6XUT8_PYRAY</name>
<evidence type="ECO:0000313" key="2">
    <source>
        <dbReference type="EMBL" id="QFN51308.1"/>
    </source>
</evidence>
<dbReference type="EMBL" id="MN477947">
    <property type="protein sequence ID" value="QFN51308.1"/>
    <property type="molecule type" value="Genomic_DNA"/>
</dbReference>